<protein>
    <recommendedName>
        <fullName evidence="4">NAD(+) diphosphatase</fullName>
        <ecNumber evidence="4">3.6.1.22</ecNumber>
    </recommendedName>
</protein>
<organism evidence="11 12">
    <name type="scientific">Aeromicrobium terrae</name>
    <dbReference type="NCBI Taxonomy" id="2498846"/>
    <lineage>
        <taxon>Bacteria</taxon>
        <taxon>Bacillati</taxon>
        <taxon>Actinomycetota</taxon>
        <taxon>Actinomycetes</taxon>
        <taxon>Propionibacteriales</taxon>
        <taxon>Nocardioidaceae</taxon>
        <taxon>Aeromicrobium</taxon>
    </lineage>
</organism>
<evidence type="ECO:0000256" key="2">
    <source>
        <dbReference type="ARBA" id="ARBA00001947"/>
    </source>
</evidence>
<comment type="cofactor">
    <cofactor evidence="2">
        <name>Zn(2+)</name>
        <dbReference type="ChEBI" id="CHEBI:29105"/>
    </cofactor>
</comment>
<dbReference type="AlphaFoldDB" id="A0A5C8NMK4"/>
<evidence type="ECO:0000313" key="12">
    <source>
        <dbReference type="Proteomes" id="UP000321571"/>
    </source>
</evidence>
<keyword evidence="7" id="KW-0460">Magnesium</keyword>
<dbReference type="InterPro" id="IPR049734">
    <property type="entry name" value="NudC-like_C"/>
</dbReference>
<dbReference type="CDD" id="cd03429">
    <property type="entry name" value="NUDIX_NADH_pyrophosphatase_Nudt13"/>
    <property type="match status" value="1"/>
</dbReference>
<reference evidence="11 12" key="1">
    <citation type="submission" date="2019-06" db="EMBL/GenBank/DDBJ databases">
        <title>Aeromicrobium sp. nov., isolated from a maize field.</title>
        <authorList>
            <person name="Lin S.-Y."/>
            <person name="Tsai C.-F."/>
            <person name="Young C.-C."/>
        </authorList>
    </citation>
    <scope>NUCLEOTIDE SEQUENCE [LARGE SCALE GENOMIC DNA]</scope>
    <source>
        <strain evidence="11 12">CC-CFT486</strain>
    </source>
</reference>
<dbReference type="InterPro" id="IPR015376">
    <property type="entry name" value="Znr_NADH_PPase"/>
</dbReference>
<evidence type="ECO:0000256" key="4">
    <source>
        <dbReference type="ARBA" id="ARBA00012381"/>
    </source>
</evidence>
<dbReference type="GO" id="GO:0035529">
    <property type="term" value="F:NADH pyrophosphatase activity"/>
    <property type="evidence" value="ECO:0007669"/>
    <property type="project" value="TreeGrafter"/>
</dbReference>
<dbReference type="PANTHER" id="PTHR42904">
    <property type="entry name" value="NUDIX HYDROLASE, NUDC SUBFAMILY"/>
    <property type="match status" value="1"/>
</dbReference>
<keyword evidence="12" id="KW-1185">Reference proteome</keyword>
<keyword evidence="5" id="KW-0479">Metal-binding</keyword>
<dbReference type="OrthoDB" id="9791656at2"/>
<keyword evidence="6 11" id="KW-0378">Hydrolase</keyword>
<evidence type="ECO:0000256" key="1">
    <source>
        <dbReference type="ARBA" id="ARBA00001946"/>
    </source>
</evidence>
<dbReference type="PROSITE" id="PS00893">
    <property type="entry name" value="NUDIX_BOX"/>
    <property type="match status" value="1"/>
</dbReference>
<dbReference type="GO" id="GO:0006742">
    <property type="term" value="P:NADP+ catabolic process"/>
    <property type="evidence" value="ECO:0007669"/>
    <property type="project" value="TreeGrafter"/>
</dbReference>
<dbReference type="InterPro" id="IPR000086">
    <property type="entry name" value="NUDIX_hydrolase_dom"/>
</dbReference>
<dbReference type="NCBIfam" id="NF001299">
    <property type="entry name" value="PRK00241.1"/>
    <property type="match status" value="1"/>
</dbReference>
<comment type="cofactor">
    <cofactor evidence="1">
        <name>Mg(2+)</name>
        <dbReference type="ChEBI" id="CHEBI:18420"/>
    </cofactor>
</comment>
<evidence type="ECO:0000256" key="3">
    <source>
        <dbReference type="ARBA" id="ARBA00009595"/>
    </source>
</evidence>
<dbReference type="InterPro" id="IPR015797">
    <property type="entry name" value="NUDIX_hydrolase-like_dom_sf"/>
</dbReference>
<dbReference type="SUPFAM" id="SSF55811">
    <property type="entry name" value="Nudix"/>
    <property type="match status" value="1"/>
</dbReference>
<comment type="catalytic activity">
    <reaction evidence="9">
        <text>a 5'-end NAD(+)-phospho-ribonucleoside in mRNA + H2O = a 5'-end phospho-adenosine-phospho-ribonucleoside in mRNA + beta-nicotinamide D-ribonucleotide + 2 H(+)</text>
        <dbReference type="Rhea" id="RHEA:60876"/>
        <dbReference type="Rhea" id="RHEA-COMP:15698"/>
        <dbReference type="Rhea" id="RHEA-COMP:15719"/>
        <dbReference type="ChEBI" id="CHEBI:14649"/>
        <dbReference type="ChEBI" id="CHEBI:15377"/>
        <dbReference type="ChEBI" id="CHEBI:15378"/>
        <dbReference type="ChEBI" id="CHEBI:144029"/>
        <dbReference type="ChEBI" id="CHEBI:144051"/>
    </reaction>
    <physiologicalReaction direction="left-to-right" evidence="9">
        <dbReference type="Rhea" id="RHEA:60877"/>
    </physiologicalReaction>
</comment>
<proteinExistence type="inferred from homology"/>
<dbReference type="EMBL" id="VDUX01000002">
    <property type="protein sequence ID" value="TXL62376.1"/>
    <property type="molecule type" value="Genomic_DNA"/>
</dbReference>
<evidence type="ECO:0000256" key="9">
    <source>
        <dbReference type="ARBA" id="ARBA00023679"/>
    </source>
</evidence>
<evidence type="ECO:0000313" key="11">
    <source>
        <dbReference type="EMBL" id="TXL62376.1"/>
    </source>
</evidence>
<dbReference type="GO" id="GO:0019677">
    <property type="term" value="P:NAD+ catabolic process"/>
    <property type="evidence" value="ECO:0007669"/>
    <property type="project" value="TreeGrafter"/>
</dbReference>
<dbReference type="GO" id="GO:0005829">
    <property type="term" value="C:cytosol"/>
    <property type="evidence" value="ECO:0007669"/>
    <property type="project" value="TreeGrafter"/>
</dbReference>
<evidence type="ECO:0000256" key="8">
    <source>
        <dbReference type="ARBA" id="ARBA00023027"/>
    </source>
</evidence>
<evidence type="ECO:0000256" key="5">
    <source>
        <dbReference type="ARBA" id="ARBA00022723"/>
    </source>
</evidence>
<dbReference type="Proteomes" id="UP000321571">
    <property type="component" value="Unassembled WGS sequence"/>
</dbReference>
<dbReference type="Gene3D" id="3.90.79.10">
    <property type="entry name" value="Nucleoside Triphosphate Pyrophosphohydrolase"/>
    <property type="match status" value="1"/>
</dbReference>
<evidence type="ECO:0000256" key="7">
    <source>
        <dbReference type="ARBA" id="ARBA00022842"/>
    </source>
</evidence>
<accession>A0A5C8NMK4</accession>
<dbReference type="InterPro" id="IPR020084">
    <property type="entry name" value="NUDIX_hydrolase_CS"/>
</dbReference>
<dbReference type="InterPro" id="IPR050241">
    <property type="entry name" value="NAD-cap_RNA_hydrolase_NudC"/>
</dbReference>
<dbReference type="Pfam" id="PF00293">
    <property type="entry name" value="NUDIX"/>
    <property type="match status" value="1"/>
</dbReference>
<gene>
    <name evidence="11" type="primary">nudC</name>
    <name evidence="11" type="ORF">FHP06_04485</name>
</gene>
<dbReference type="PANTHER" id="PTHR42904:SF6">
    <property type="entry name" value="NAD-CAPPED RNA HYDROLASE NUDT12"/>
    <property type="match status" value="1"/>
</dbReference>
<dbReference type="Pfam" id="PF09297">
    <property type="entry name" value="Zn_ribbon_NUD"/>
    <property type="match status" value="1"/>
</dbReference>
<dbReference type="EC" id="3.6.1.22" evidence="4"/>
<dbReference type="Gene3D" id="3.90.79.20">
    <property type="match status" value="1"/>
</dbReference>
<feature type="domain" description="Nudix hydrolase" evidence="10">
    <location>
        <begin position="115"/>
        <end position="239"/>
    </location>
</feature>
<dbReference type="PROSITE" id="PS51462">
    <property type="entry name" value="NUDIX"/>
    <property type="match status" value="1"/>
</dbReference>
<name>A0A5C8NMK4_9ACTN</name>
<comment type="caution">
    <text evidence="11">The sequence shown here is derived from an EMBL/GenBank/DDBJ whole genome shotgun (WGS) entry which is preliminary data.</text>
</comment>
<keyword evidence="8" id="KW-0520">NAD</keyword>
<evidence type="ECO:0000256" key="6">
    <source>
        <dbReference type="ARBA" id="ARBA00022801"/>
    </source>
</evidence>
<evidence type="ECO:0000259" key="10">
    <source>
        <dbReference type="PROSITE" id="PS51462"/>
    </source>
</evidence>
<dbReference type="GO" id="GO:0110153">
    <property type="term" value="F:RNA NAD-cap (NMN-forming) hydrolase activity"/>
    <property type="evidence" value="ECO:0007669"/>
    <property type="project" value="RHEA"/>
</dbReference>
<sequence length="256" mass="28084">MVLGGEHLATDETGGIRWIPADQAPDGEWLFLGERDGESYAAVVVDRVDDSLHPQSLRMVGPTIAPEDASLAVHAVGLARWHQLNGFCSNCGSPTEVHDAGHVRQCPSCGTHHFPRTDPAVIMLITDGDDRALLGRQKVWPPNRFSTLAGFVEPGESLPDAVRREVMEEVGVEVGEVTYAGSQPWPFPSSLMLGFFGTALSHDIRVDGNEIEEARWFTRAEMTELSKANELLLPPLVSISRWLVNEWHGGEISGKW</sequence>
<comment type="similarity">
    <text evidence="3">Belongs to the Nudix hydrolase family. NudC subfamily.</text>
</comment>
<dbReference type="GO" id="GO:0046872">
    <property type="term" value="F:metal ion binding"/>
    <property type="evidence" value="ECO:0007669"/>
    <property type="project" value="UniProtKB-KW"/>
</dbReference>